<dbReference type="CDD" id="cd01173">
    <property type="entry name" value="pyridoxal_pyridoxamine_kinase"/>
    <property type="match status" value="1"/>
</dbReference>
<reference evidence="8 9" key="1">
    <citation type="journal article" date="2023" name="Elife">
        <title>Identification of key yeast species and microbe-microbe interactions impacting larval growth of Drosophila in the wild.</title>
        <authorList>
            <person name="Mure A."/>
            <person name="Sugiura Y."/>
            <person name="Maeda R."/>
            <person name="Honda K."/>
            <person name="Sakurai N."/>
            <person name="Takahashi Y."/>
            <person name="Watada M."/>
            <person name="Katoh T."/>
            <person name="Gotoh A."/>
            <person name="Gotoh Y."/>
            <person name="Taniguchi I."/>
            <person name="Nakamura K."/>
            <person name="Hayashi T."/>
            <person name="Katayama T."/>
            <person name="Uemura T."/>
            <person name="Hattori Y."/>
        </authorList>
    </citation>
    <scope>NUCLEOTIDE SEQUENCE [LARGE SCALE GENOMIC DNA]</scope>
    <source>
        <strain evidence="8 9">PK-24</strain>
    </source>
</reference>
<dbReference type="EMBL" id="BTGB01000004">
    <property type="protein sequence ID" value="GMM46698.1"/>
    <property type="molecule type" value="Genomic_DNA"/>
</dbReference>
<feature type="domain" description="Pyridoxamine kinase/Phosphomethylpyrimidine kinase" evidence="7">
    <location>
        <begin position="78"/>
        <end position="238"/>
    </location>
</feature>
<dbReference type="GO" id="GO:0005524">
    <property type="term" value="F:ATP binding"/>
    <property type="evidence" value="ECO:0007669"/>
    <property type="project" value="UniProtKB-KW"/>
</dbReference>
<evidence type="ECO:0000256" key="5">
    <source>
        <dbReference type="ARBA" id="ARBA00022777"/>
    </source>
</evidence>
<sequence>MDELLDGIVPAGNILSISSHVVHGSVGNDALQFPLNLRNWNIDCIYTTNLSAHPGHGQFTGVKVEPKLIKDLISGLRDLKLDNNYQVIIIGYIASSDNLQTIWNDVLLNKSIENSCIIIDPIMGDNGKIYVSNEIVELYIELLTKNEVIIDLLTPNQFEMELLSGITINSWESMLKALDVFCAKYTKVKNVVITSVIIDNIMYCVGTSNGKVFYYKVEQVEAIFSGSGDLFLGILTDEFIKTNKNLQISLCKTINTVAKVLKLSYKIMKNDKFTSKLINDKPYIPDLKLIESKNCLLENSEVYDPVYLK</sequence>
<dbReference type="InterPro" id="IPR029056">
    <property type="entry name" value="Ribokinase-like"/>
</dbReference>
<organism evidence="8 9">
    <name type="scientific">Pichia kluyveri</name>
    <name type="common">Yeast</name>
    <dbReference type="NCBI Taxonomy" id="36015"/>
    <lineage>
        <taxon>Eukaryota</taxon>
        <taxon>Fungi</taxon>
        <taxon>Dikarya</taxon>
        <taxon>Ascomycota</taxon>
        <taxon>Saccharomycotina</taxon>
        <taxon>Pichiomycetes</taxon>
        <taxon>Pichiales</taxon>
        <taxon>Pichiaceae</taxon>
        <taxon>Pichia</taxon>
    </lineage>
</organism>
<gene>
    <name evidence="8" type="ORF">DAPK24_032730</name>
</gene>
<comment type="caution">
    <text evidence="8">The sequence shown here is derived from an EMBL/GenBank/DDBJ whole genome shotgun (WGS) entry which is preliminary data.</text>
</comment>
<evidence type="ECO:0000256" key="6">
    <source>
        <dbReference type="ARBA" id="ARBA00022840"/>
    </source>
</evidence>
<dbReference type="GO" id="GO:0008478">
    <property type="term" value="F:pyridoxal kinase activity"/>
    <property type="evidence" value="ECO:0007669"/>
    <property type="project" value="UniProtKB-EC"/>
</dbReference>
<keyword evidence="6" id="KW-0067">ATP-binding</keyword>
<keyword evidence="9" id="KW-1185">Reference proteome</keyword>
<evidence type="ECO:0000256" key="3">
    <source>
        <dbReference type="ARBA" id="ARBA00022679"/>
    </source>
</evidence>
<dbReference type="Proteomes" id="UP001378960">
    <property type="component" value="Unassembled WGS sequence"/>
</dbReference>
<evidence type="ECO:0000256" key="4">
    <source>
        <dbReference type="ARBA" id="ARBA00022741"/>
    </source>
</evidence>
<evidence type="ECO:0000259" key="7">
    <source>
        <dbReference type="Pfam" id="PF08543"/>
    </source>
</evidence>
<keyword evidence="3" id="KW-0808">Transferase</keyword>
<dbReference type="AlphaFoldDB" id="A0AAV5R565"/>
<dbReference type="InterPro" id="IPR004625">
    <property type="entry name" value="PyrdxlKinase"/>
</dbReference>
<evidence type="ECO:0000256" key="1">
    <source>
        <dbReference type="ARBA" id="ARBA00008805"/>
    </source>
</evidence>
<dbReference type="PANTHER" id="PTHR10534:SF2">
    <property type="entry name" value="PYRIDOXAL KINASE"/>
    <property type="match status" value="1"/>
</dbReference>
<evidence type="ECO:0000313" key="8">
    <source>
        <dbReference type="EMBL" id="GMM46698.1"/>
    </source>
</evidence>
<dbReference type="Gene3D" id="3.40.1190.20">
    <property type="match status" value="1"/>
</dbReference>
<dbReference type="EC" id="2.7.1.35" evidence="2"/>
<dbReference type="SUPFAM" id="SSF53613">
    <property type="entry name" value="Ribokinase-like"/>
    <property type="match status" value="1"/>
</dbReference>
<proteinExistence type="inferred from homology"/>
<dbReference type="GO" id="GO:0009443">
    <property type="term" value="P:pyridoxal 5'-phosphate salvage"/>
    <property type="evidence" value="ECO:0007669"/>
    <property type="project" value="InterPro"/>
</dbReference>
<evidence type="ECO:0000313" key="9">
    <source>
        <dbReference type="Proteomes" id="UP001378960"/>
    </source>
</evidence>
<dbReference type="GO" id="GO:0005829">
    <property type="term" value="C:cytosol"/>
    <property type="evidence" value="ECO:0007669"/>
    <property type="project" value="TreeGrafter"/>
</dbReference>
<name>A0AAV5R565_PICKL</name>
<dbReference type="PANTHER" id="PTHR10534">
    <property type="entry name" value="PYRIDOXAL KINASE"/>
    <property type="match status" value="1"/>
</dbReference>
<protein>
    <recommendedName>
        <fullName evidence="2">pyridoxal kinase</fullName>
        <ecNumber evidence="2">2.7.1.35</ecNumber>
    </recommendedName>
</protein>
<accession>A0AAV5R565</accession>
<dbReference type="Pfam" id="PF08543">
    <property type="entry name" value="Phos_pyr_kin"/>
    <property type="match status" value="1"/>
</dbReference>
<keyword evidence="5" id="KW-0418">Kinase</keyword>
<keyword evidence="4" id="KW-0547">Nucleotide-binding</keyword>
<evidence type="ECO:0000256" key="2">
    <source>
        <dbReference type="ARBA" id="ARBA00012104"/>
    </source>
</evidence>
<comment type="similarity">
    <text evidence="1">Belongs to the pyridoxine kinase family.</text>
</comment>
<dbReference type="InterPro" id="IPR013749">
    <property type="entry name" value="PM/HMP-P_kinase-1"/>
</dbReference>